<reference evidence="3 4" key="1">
    <citation type="journal article" date="2024" name="G3 (Bethesda)">
        <title>Genome assembly of Hibiscus sabdariffa L. provides insights into metabolisms of medicinal natural products.</title>
        <authorList>
            <person name="Kim T."/>
        </authorList>
    </citation>
    <scope>NUCLEOTIDE SEQUENCE [LARGE SCALE GENOMIC DNA]</scope>
    <source>
        <strain evidence="3">TK-2024</strain>
        <tissue evidence="3">Old leaves</tissue>
    </source>
</reference>
<evidence type="ECO:0000256" key="2">
    <source>
        <dbReference type="SAM" id="SignalP"/>
    </source>
</evidence>
<feature type="region of interest" description="Disordered" evidence="1">
    <location>
        <begin position="74"/>
        <end position="101"/>
    </location>
</feature>
<feature type="signal peptide" evidence="2">
    <location>
        <begin position="1"/>
        <end position="31"/>
    </location>
</feature>
<evidence type="ECO:0000313" key="3">
    <source>
        <dbReference type="EMBL" id="KAK8565028.1"/>
    </source>
</evidence>
<sequence length="101" mass="10899">MSTRQIVVTIFLLFLSPFLLHLLLQLPGTDGASNRIHDLSCLGNKREDEYSEGSSNLSFNKGWVGRLLGKGFPLPPSAPSKRHDAYSNGGASVSATDGLRV</sequence>
<dbReference type="Proteomes" id="UP001472677">
    <property type="component" value="Unassembled WGS sequence"/>
</dbReference>
<evidence type="ECO:0000256" key="1">
    <source>
        <dbReference type="SAM" id="MobiDB-lite"/>
    </source>
</evidence>
<feature type="chain" id="PRO_5045600687" evidence="2">
    <location>
        <begin position="32"/>
        <end position="101"/>
    </location>
</feature>
<organism evidence="3 4">
    <name type="scientific">Hibiscus sabdariffa</name>
    <name type="common">roselle</name>
    <dbReference type="NCBI Taxonomy" id="183260"/>
    <lineage>
        <taxon>Eukaryota</taxon>
        <taxon>Viridiplantae</taxon>
        <taxon>Streptophyta</taxon>
        <taxon>Embryophyta</taxon>
        <taxon>Tracheophyta</taxon>
        <taxon>Spermatophyta</taxon>
        <taxon>Magnoliopsida</taxon>
        <taxon>eudicotyledons</taxon>
        <taxon>Gunneridae</taxon>
        <taxon>Pentapetalae</taxon>
        <taxon>rosids</taxon>
        <taxon>malvids</taxon>
        <taxon>Malvales</taxon>
        <taxon>Malvaceae</taxon>
        <taxon>Malvoideae</taxon>
        <taxon>Hibiscus</taxon>
    </lineage>
</organism>
<protein>
    <submittedName>
        <fullName evidence="3">Uncharacterized protein</fullName>
    </submittedName>
</protein>
<keyword evidence="2" id="KW-0732">Signal</keyword>
<accession>A0ABR2ESM1</accession>
<gene>
    <name evidence="3" type="ORF">V6N12_058604</name>
</gene>
<comment type="caution">
    <text evidence="3">The sequence shown here is derived from an EMBL/GenBank/DDBJ whole genome shotgun (WGS) entry which is preliminary data.</text>
</comment>
<evidence type="ECO:0000313" key="4">
    <source>
        <dbReference type="Proteomes" id="UP001472677"/>
    </source>
</evidence>
<name>A0ABR2ESM1_9ROSI</name>
<dbReference type="EMBL" id="JBBPBM010000010">
    <property type="protein sequence ID" value="KAK8565028.1"/>
    <property type="molecule type" value="Genomic_DNA"/>
</dbReference>
<keyword evidence="4" id="KW-1185">Reference proteome</keyword>
<proteinExistence type="predicted"/>